<dbReference type="EMBL" id="MQVR01000040">
    <property type="protein sequence ID" value="OKL53778.1"/>
    <property type="molecule type" value="Genomic_DNA"/>
</dbReference>
<name>A0A1Q5Q1Q7_9ACTO</name>
<evidence type="ECO:0000256" key="1">
    <source>
        <dbReference type="SAM" id="MobiDB-lite"/>
    </source>
</evidence>
<protein>
    <submittedName>
        <fullName evidence="2">Uncharacterized protein</fullName>
    </submittedName>
</protein>
<keyword evidence="3" id="KW-1185">Reference proteome</keyword>
<organism evidence="2 3">
    <name type="scientific">Bowdeniella nasicola</name>
    <dbReference type="NCBI Taxonomy" id="208480"/>
    <lineage>
        <taxon>Bacteria</taxon>
        <taxon>Bacillati</taxon>
        <taxon>Actinomycetota</taxon>
        <taxon>Actinomycetes</taxon>
        <taxon>Actinomycetales</taxon>
        <taxon>Actinomycetaceae</taxon>
        <taxon>Bowdeniella</taxon>
    </lineage>
</organism>
<dbReference type="RefSeq" id="WP_073716758.1">
    <property type="nucleotide sequence ID" value="NZ_MQVR01000040.1"/>
</dbReference>
<gene>
    <name evidence="2" type="ORF">BSZ39_07580</name>
</gene>
<feature type="region of interest" description="Disordered" evidence="1">
    <location>
        <begin position="1"/>
        <end position="20"/>
    </location>
</feature>
<dbReference type="AlphaFoldDB" id="A0A1Q5Q1Q7"/>
<proteinExistence type="predicted"/>
<accession>A0A1Q5Q1Q7</accession>
<evidence type="ECO:0000313" key="2">
    <source>
        <dbReference type="EMBL" id="OKL53778.1"/>
    </source>
</evidence>
<dbReference type="Proteomes" id="UP000185628">
    <property type="component" value="Unassembled WGS sequence"/>
</dbReference>
<reference evidence="3" key="1">
    <citation type="submission" date="2016-12" db="EMBL/GenBank/DDBJ databases">
        <authorList>
            <person name="Meng X."/>
        </authorList>
    </citation>
    <scope>NUCLEOTIDE SEQUENCE [LARGE SCALE GENOMIC DNA]</scope>
    <source>
        <strain evidence="3">DSM 19116</strain>
    </source>
</reference>
<evidence type="ECO:0000313" key="3">
    <source>
        <dbReference type="Proteomes" id="UP000185628"/>
    </source>
</evidence>
<sequence>MFQAIAQMEEEDADKVKVEPEECKSLPSIVNLDDAEAEQVAQAITPGLEVMILAMDKDAMSYDLGKLKEHRDKCGTSTRSMGERKETETLTPVDFDVDAGEVQAYKFLTTGGEEDYEAISVSIMKGDTYLAFDLSETTDEALGKLEELVNEVLGRLN</sequence>
<comment type="caution">
    <text evidence="2">The sequence shown here is derived from an EMBL/GenBank/DDBJ whole genome shotgun (WGS) entry which is preliminary data.</text>
</comment>